<dbReference type="EMBL" id="UINC01211197">
    <property type="protein sequence ID" value="SVE34995.1"/>
    <property type="molecule type" value="Genomic_DNA"/>
</dbReference>
<dbReference type="GO" id="GO:0005739">
    <property type="term" value="C:mitochondrion"/>
    <property type="evidence" value="ECO:0007669"/>
    <property type="project" value="TreeGrafter"/>
</dbReference>
<protein>
    <recommendedName>
        <fullName evidence="1">Aminomethyltransferase C-terminal domain-containing protein</fullName>
    </recommendedName>
</protein>
<dbReference type="SUPFAM" id="SSF101790">
    <property type="entry name" value="Aminomethyltransferase beta-barrel domain"/>
    <property type="match status" value="1"/>
</dbReference>
<feature type="domain" description="Aminomethyltransferase C-terminal" evidence="1">
    <location>
        <begin position="35"/>
        <end position="113"/>
    </location>
</feature>
<dbReference type="AlphaFoldDB" id="A0A383CT05"/>
<dbReference type="InterPro" id="IPR028896">
    <property type="entry name" value="GcvT/YgfZ/DmdA"/>
</dbReference>
<dbReference type="InterPro" id="IPR029043">
    <property type="entry name" value="GcvT/YgfZ_C"/>
</dbReference>
<dbReference type="PANTHER" id="PTHR43757:SF2">
    <property type="entry name" value="AMINOMETHYLTRANSFERASE, MITOCHONDRIAL"/>
    <property type="match status" value="1"/>
</dbReference>
<dbReference type="PANTHER" id="PTHR43757">
    <property type="entry name" value="AMINOMETHYLTRANSFERASE"/>
    <property type="match status" value="1"/>
</dbReference>
<dbReference type="Gene3D" id="3.30.1360.120">
    <property type="entry name" value="Probable tRNA modification gtpase trme, domain 1"/>
    <property type="match status" value="1"/>
</dbReference>
<accession>A0A383CT05</accession>
<organism evidence="2">
    <name type="scientific">marine metagenome</name>
    <dbReference type="NCBI Taxonomy" id="408172"/>
    <lineage>
        <taxon>unclassified sequences</taxon>
        <taxon>metagenomes</taxon>
        <taxon>ecological metagenomes</taxon>
    </lineage>
</organism>
<gene>
    <name evidence="2" type="ORF">METZ01_LOCUS487849</name>
</gene>
<dbReference type="Pfam" id="PF08669">
    <property type="entry name" value="GCV_T_C"/>
    <property type="match status" value="1"/>
</dbReference>
<evidence type="ECO:0000259" key="1">
    <source>
        <dbReference type="Pfam" id="PF08669"/>
    </source>
</evidence>
<sequence length="114" mass="12747">NPFECGFDKFVNLDSNIIFLGKEKLKKIKAEGISKKLMGVQIDTKEISLSGSLDIKNEKNTKIGELRSACYSPQFKKVIGIAMINSPYWKVSESIQIEINGNTFNGKVCDLPFI</sequence>
<reference evidence="2" key="1">
    <citation type="submission" date="2018-05" db="EMBL/GenBank/DDBJ databases">
        <authorList>
            <person name="Lanie J.A."/>
            <person name="Ng W.-L."/>
            <person name="Kazmierczak K.M."/>
            <person name="Andrzejewski T.M."/>
            <person name="Davidsen T.M."/>
            <person name="Wayne K.J."/>
            <person name="Tettelin H."/>
            <person name="Glass J.I."/>
            <person name="Rusch D."/>
            <person name="Podicherti R."/>
            <person name="Tsui H.-C.T."/>
            <person name="Winkler M.E."/>
        </authorList>
    </citation>
    <scope>NUCLEOTIDE SEQUENCE</scope>
</reference>
<feature type="non-terminal residue" evidence="2">
    <location>
        <position position="1"/>
    </location>
</feature>
<proteinExistence type="predicted"/>
<evidence type="ECO:0000313" key="2">
    <source>
        <dbReference type="EMBL" id="SVE34995.1"/>
    </source>
</evidence>
<name>A0A383CT05_9ZZZZ</name>
<dbReference type="InterPro" id="IPR013977">
    <property type="entry name" value="GcvT_C"/>
</dbReference>
<dbReference type="InterPro" id="IPR027266">
    <property type="entry name" value="TrmE/GcvT-like"/>
</dbReference>